<accession>A0A1C7MZM3</accession>
<evidence type="ECO:0000313" key="1">
    <source>
        <dbReference type="EMBL" id="OBZ82345.1"/>
    </source>
</evidence>
<dbReference type="OrthoDB" id="5541797at2759"/>
<dbReference type="InterPro" id="IPR035979">
    <property type="entry name" value="RBD_domain_sf"/>
</dbReference>
<dbReference type="Proteomes" id="UP000093000">
    <property type="component" value="Unassembled WGS sequence"/>
</dbReference>
<evidence type="ECO:0000313" key="2">
    <source>
        <dbReference type="Proteomes" id="UP000093000"/>
    </source>
</evidence>
<keyword evidence="2" id="KW-1185">Reference proteome</keyword>
<dbReference type="EMBL" id="LUGH01000889">
    <property type="protein sequence ID" value="OBZ82345.1"/>
    <property type="molecule type" value="Genomic_DNA"/>
</dbReference>
<reference evidence="1 2" key="1">
    <citation type="submission" date="2016-03" db="EMBL/GenBank/DDBJ databases">
        <title>Choanephora cucurbitarum.</title>
        <authorList>
            <person name="Min B."/>
            <person name="Park H."/>
            <person name="Park J.-H."/>
            <person name="Shin H.-D."/>
            <person name="Choi I.-G."/>
        </authorList>
    </citation>
    <scope>NUCLEOTIDE SEQUENCE [LARGE SCALE GENOMIC DNA]</scope>
    <source>
        <strain evidence="1 2">KUS-F28377</strain>
    </source>
</reference>
<dbReference type="InParanoid" id="A0A1C7MZM3"/>
<dbReference type="GO" id="GO:0003676">
    <property type="term" value="F:nucleic acid binding"/>
    <property type="evidence" value="ECO:0007669"/>
    <property type="project" value="InterPro"/>
</dbReference>
<comment type="caution">
    <text evidence="1">The sequence shown here is derived from an EMBL/GenBank/DDBJ whole genome shotgun (WGS) entry which is preliminary data.</text>
</comment>
<evidence type="ECO:0008006" key="3">
    <source>
        <dbReference type="Google" id="ProtNLM"/>
    </source>
</evidence>
<dbReference type="SUPFAM" id="SSF54928">
    <property type="entry name" value="RNA-binding domain, RBD"/>
    <property type="match status" value="1"/>
</dbReference>
<organism evidence="1 2">
    <name type="scientific">Choanephora cucurbitarum</name>
    <dbReference type="NCBI Taxonomy" id="101091"/>
    <lineage>
        <taxon>Eukaryota</taxon>
        <taxon>Fungi</taxon>
        <taxon>Fungi incertae sedis</taxon>
        <taxon>Mucoromycota</taxon>
        <taxon>Mucoromycotina</taxon>
        <taxon>Mucoromycetes</taxon>
        <taxon>Mucorales</taxon>
        <taxon>Mucorineae</taxon>
        <taxon>Choanephoraceae</taxon>
        <taxon>Choanephoroideae</taxon>
        <taxon>Choanephora</taxon>
    </lineage>
</organism>
<gene>
    <name evidence="1" type="ORF">A0J61_09605</name>
</gene>
<proteinExistence type="predicted"/>
<dbReference type="AlphaFoldDB" id="A0A1C7MZM3"/>
<sequence>MTSITRSLFRSKSIVQPLTFQRAFHTSYIQQQQGESNSPVEKLTDKFIQQAKRQRRLHGNKVEPTRFVQIDHMPSTSTSEDINKLAREAFPKGDRSIDEMIFCRNHEFNFNGRVVVAMASSEDARRLIEYGHRRALGGHIVKMQYMGDGSSTNNSIMNKHRRSELTNMADSTNAAGRSVIISGLPPRTHTEHLLGYMRSKNFHPLQGTPDNVLRLATKHQSTVSKFLVKFDSESEAWRCVRTFHNTDFFFKTTQENFKLKVAVAY</sequence>
<protein>
    <recommendedName>
        <fullName evidence="3">RRM domain-containing protein</fullName>
    </recommendedName>
</protein>
<name>A0A1C7MZM3_9FUNG</name>